<dbReference type="RefSeq" id="YP_009346902.1">
    <property type="nucleotide sequence ID" value="NC_033877.1"/>
</dbReference>
<proteinExistence type="predicted"/>
<sequence length="172" mass="20124">MHHSLKKHRLSSKKFFIVYPQVLLKNGHLIKLSSLDIKNSLCPIFETRQIEAFVIYEQSADLYYSSDYFCTFILLKMIKNIVNPDILDVQGINGHYSTVKMPVFDKCNICNAHYFDCLDDFDYSDQKSNNKIVRLSQNDDSLHYDRDIHDVNNSETELNFKDKLIHNLIVAI</sequence>
<reference evidence="1" key="1">
    <citation type="submission" date="2016-07" db="EMBL/GenBank/DDBJ databases">
        <authorList>
            <person name="Ng P.-K."/>
            <person name="Lin S.-M."/>
        </authorList>
    </citation>
    <scope>NUCLEOTIDE SEQUENCE</scope>
</reference>
<name>A0A1P8D6K6_9FLOR</name>
<reference evidence="1" key="2">
    <citation type="journal article" date="2017" name="BMC Genomics">
        <title>Complete chloroplast genome of Gracilaria firma (Gracilariaceae, Rhodophyta), with discussion on the use of chloroplast phylogenomics in the subclass Rhodymeniophycidae.</title>
        <authorList>
            <person name="Ng P.K."/>
            <person name="Lin S.M."/>
            <person name="Lim P.E."/>
            <person name="Liu L.C."/>
            <person name="Chen C.M."/>
            <person name="Pai T.W."/>
        </authorList>
    </citation>
    <scope>NUCLEOTIDE SEQUENCE</scope>
</reference>
<organism evidence="1">
    <name type="scientific">Gracilaria firma</name>
    <dbReference type="NCBI Taxonomy" id="2510791"/>
    <lineage>
        <taxon>Eukaryota</taxon>
        <taxon>Rhodophyta</taxon>
        <taxon>Florideophyceae</taxon>
        <taxon>Rhodymeniophycidae</taxon>
        <taxon>Gracilariales</taxon>
        <taxon>Gracilariaceae</taxon>
        <taxon>Gracilaria</taxon>
    </lineage>
</organism>
<protein>
    <submittedName>
        <fullName evidence="1">Uncharacterized protein</fullName>
    </submittedName>
</protein>
<dbReference type="AlphaFoldDB" id="A0A1P8D6K6"/>
<dbReference type="GeneID" id="31080812"/>
<geneLocation type="plastid" evidence="1"/>
<dbReference type="EMBL" id="KX601051">
    <property type="protein sequence ID" value="APR74437.1"/>
    <property type="molecule type" value="Genomic_DNA"/>
</dbReference>
<evidence type="ECO:0000313" key="1">
    <source>
        <dbReference type="EMBL" id="APR74437.1"/>
    </source>
</evidence>
<keyword evidence="1" id="KW-0934">Plastid</keyword>
<accession>A0A1P8D6K6</accession>